<dbReference type="EMBL" id="BK014639">
    <property type="protein sequence ID" value="DAD65266.1"/>
    <property type="molecule type" value="Genomic_DNA"/>
</dbReference>
<evidence type="ECO:0000313" key="1">
    <source>
        <dbReference type="EMBL" id="DAD65266.1"/>
    </source>
</evidence>
<proteinExistence type="predicted"/>
<accession>A0A8S5L6K7</accession>
<protein>
    <submittedName>
        <fullName evidence="1">Uncharacterized protein</fullName>
    </submittedName>
</protein>
<name>A0A8S5L6K7_9CAUD</name>
<reference evidence="1" key="1">
    <citation type="journal article" date="2021" name="Proc. Natl. Acad. Sci. U.S.A.">
        <title>A Catalog of Tens of Thousands of Viruses from Human Metagenomes Reveals Hidden Associations with Chronic Diseases.</title>
        <authorList>
            <person name="Tisza M.J."/>
            <person name="Buck C.B."/>
        </authorList>
    </citation>
    <scope>NUCLEOTIDE SEQUENCE</scope>
    <source>
        <strain evidence="1">CtSqC25</strain>
    </source>
</reference>
<sequence>MKIFFRKTPSYNPTILQIIFFSNLYIQYNYQ</sequence>
<organism evidence="1">
    <name type="scientific">Siphoviridae sp. ctSqC25</name>
    <dbReference type="NCBI Taxonomy" id="2823582"/>
    <lineage>
        <taxon>Viruses</taxon>
        <taxon>Duplodnaviria</taxon>
        <taxon>Heunggongvirae</taxon>
        <taxon>Uroviricota</taxon>
        <taxon>Caudoviricetes</taxon>
    </lineage>
</organism>